<dbReference type="KEGG" id="dva:DAD186_21150"/>
<gene>
    <name evidence="2" type="ORF">DAD186_21150</name>
</gene>
<proteinExistence type="predicted"/>
<dbReference type="EMBL" id="CP012117">
    <property type="protein sequence ID" value="ANP28665.1"/>
    <property type="molecule type" value="Genomic_DNA"/>
</dbReference>
<protein>
    <recommendedName>
        <fullName evidence="1">DnaJ homologue subfamily C member 28 conserved domain-containing protein</fullName>
    </recommendedName>
</protein>
<dbReference type="STRING" id="1630135.DAD186_21150"/>
<evidence type="ECO:0000259" key="1">
    <source>
        <dbReference type="Pfam" id="PF09350"/>
    </source>
</evidence>
<dbReference type="Proteomes" id="UP000092596">
    <property type="component" value="Chromosome"/>
</dbReference>
<dbReference type="InterPro" id="IPR018961">
    <property type="entry name" value="DnaJ_homolog_subfam-C_membr-28"/>
</dbReference>
<dbReference type="Pfam" id="PF09350">
    <property type="entry name" value="DJC28_CD"/>
    <property type="match status" value="1"/>
</dbReference>
<dbReference type="AlphaFoldDB" id="A0A1B0ZKX2"/>
<evidence type="ECO:0000313" key="2">
    <source>
        <dbReference type="EMBL" id="ANP28665.1"/>
    </source>
</evidence>
<accession>A0A1B0ZKX2</accession>
<evidence type="ECO:0000313" key="3">
    <source>
        <dbReference type="Proteomes" id="UP000092596"/>
    </source>
</evidence>
<feature type="domain" description="DnaJ homologue subfamily C member 28 conserved" evidence="1">
    <location>
        <begin position="31"/>
        <end position="93"/>
    </location>
</feature>
<dbReference type="RefSeq" id="WP_082991205.1">
    <property type="nucleotide sequence ID" value="NZ_CP012117.1"/>
</dbReference>
<organism evidence="2 3">
    <name type="scientific">Dermabacter vaginalis</name>
    <dbReference type="NCBI Taxonomy" id="1630135"/>
    <lineage>
        <taxon>Bacteria</taxon>
        <taxon>Bacillati</taxon>
        <taxon>Actinomycetota</taxon>
        <taxon>Actinomycetes</taxon>
        <taxon>Micrococcales</taxon>
        <taxon>Dermabacteraceae</taxon>
        <taxon>Dermabacter</taxon>
    </lineage>
</organism>
<name>A0A1B0ZKX2_9MICO</name>
<sequence length="155" mass="17140">MSEEPGARPHTNAWLGAVEEGAGFIPTAADRAAAAGVFDNLPLAGAQLELPDVHDPDWWIKSRISSGEFDREALLPAAVVLRKEHDMLAHTLRSLPSEDAVREYLEDYNARARRENSAAVRDASLRPASSEKPPLLVPLVDVEGWVSRWNRLRQL</sequence>
<reference evidence="2 3" key="1">
    <citation type="submission" date="2015-06" db="EMBL/GenBank/DDBJ databases">
        <title>Investigation of pathophysiology for high-risk pregnancy and development of treatment modality based on it.</title>
        <authorList>
            <person name="Kim B.-C."/>
            <person name="Lim S."/>
        </authorList>
    </citation>
    <scope>NUCLEOTIDE SEQUENCE [LARGE SCALE GENOMIC DNA]</scope>
    <source>
        <strain evidence="2 3">AD1-86</strain>
    </source>
</reference>